<proteinExistence type="predicted"/>
<evidence type="ECO:0000313" key="2">
    <source>
        <dbReference type="Proteomes" id="UP000239156"/>
    </source>
</evidence>
<dbReference type="VEuPathDB" id="FungiDB:PSTT_07827"/>
<accession>A0A2S4VEX4</accession>
<evidence type="ECO:0000313" key="1">
    <source>
        <dbReference type="EMBL" id="POW08068.1"/>
    </source>
</evidence>
<comment type="caution">
    <text evidence="1">The sequence shown here is derived from an EMBL/GenBank/DDBJ whole genome shotgun (WGS) entry which is preliminary data.</text>
</comment>
<protein>
    <submittedName>
        <fullName evidence="1">Uncharacterized protein</fullName>
    </submittedName>
</protein>
<name>A0A2S4VEX4_9BASI</name>
<gene>
    <name evidence="1" type="ORF">PSTT_07827</name>
</gene>
<keyword evidence="2" id="KW-1185">Reference proteome</keyword>
<reference evidence="1" key="1">
    <citation type="submission" date="2017-12" db="EMBL/GenBank/DDBJ databases">
        <title>Gene loss provides genomic basis for host adaptation in cereal stripe rust fungi.</title>
        <authorList>
            <person name="Xia C."/>
        </authorList>
    </citation>
    <scope>NUCLEOTIDE SEQUENCE [LARGE SCALE GENOMIC DNA]</scope>
    <source>
        <strain evidence="1">93-210</strain>
    </source>
</reference>
<dbReference type="AlphaFoldDB" id="A0A2S4VEX4"/>
<dbReference type="EMBL" id="PKSL01000068">
    <property type="protein sequence ID" value="POW08068.1"/>
    <property type="molecule type" value="Genomic_DNA"/>
</dbReference>
<sequence length="191" mass="21078">MEQFVDISHQIVKLGFSSSLRCMTVVVARSKESRRPSVDTNTLSASDYAVVVHRHRSIVQSPARNTTYRLQDSDRLGVAEVSTMPNNQENKQTTPFRFLKAQKHLGKLEAVLKPNLQKHIDSSAGYRPVLQCPSLIIGGGCPLENLSVLPSSVHPSYPKLHVLLEAIDHILRSIQLNNPRGQGPCRGGPPT</sequence>
<dbReference type="Proteomes" id="UP000239156">
    <property type="component" value="Unassembled WGS sequence"/>
</dbReference>
<organism evidence="1 2">
    <name type="scientific">Puccinia striiformis</name>
    <dbReference type="NCBI Taxonomy" id="27350"/>
    <lineage>
        <taxon>Eukaryota</taxon>
        <taxon>Fungi</taxon>
        <taxon>Dikarya</taxon>
        <taxon>Basidiomycota</taxon>
        <taxon>Pucciniomycotina</taxon>
        <taxon>Pucciniomycetes</taxon>
        <taxon>Pucciniales</taxon>
        <taxon>Pucciniaceae</taxon>
        <taxon>Puccinia</taxon>
    </lineage>
</organism>